<name>A0A0A9HGC0_ARUDO</name>
<proteinExistence type="predicted"/>
<protein>
    <submittedName>
        <fullName evidence="1">Uncharacterized protein</fullName>
    </submittedName>
</protein>
<sequence length="47" mass="5564">MKGEKTYSRKNNWICEIRLLTLWLRLCVHPLQNHLSPHSCQQPSNCS</sequence>
<evidence type="ECO:0000313" key="1">
    <source>
        <dbReference type="EMBL" id="JAE33911.1"/>
    </source>
</evidence>
<accession>A0A0A9HGC0</accession>
<dbReference type="EMBL" id="GBRH01163985">
    <property type="protein sequence ID" value="JAE33911.1"/>
    <property type="molecule type" value="Transcribed_RNA"/>
</dbReference>
<reference evidence="1" key="1">
    <citation type="submission" date="2014-09" db="EMBL/GenBank/DDBJ databases">
        <authorList>
            <person name="Magalhaes I.L.F."/>
            <person name="Oliveira U."/>
            <person name="Santos F.R."/>
            <person name="Vidigal T.H.D.A."/>
            <person name="Brescovit A.D."/>
            <person name="Santos A.J."/>
        </authorList>
    </citation>
    <scope>NUCLEOTIDE SEQUENCE</scope>
    <source>
        <tissue evidence="1">Shoot tissue taken approximately 20 cm above the soil surface</tissue>
    </source>
</reference>
<dbReference type="AlphaFoldDB" id="A0A0A9HGC0"/>
<reference evidence="1" key="2">
    <citation type="journal article" date="2015" name="Data Brief">
        <title>Shoot transcriptome of the giant reed, Arundo donax.</title>
        <authorList>
            <person name="Barrero R.A."/>
            <person name="Guerrero F.D."/>
            <person name="Moolhuijzen P."/>
            <person name="Goolsby J.A."/>
            <person name="Tidwell J."/>
            <person name="Bellgard S.E."/>
            <person name="Bellgard M.I."/>
        </authorList>
    </citation>
    <scope>NUCLEOTIDE SEQUENCE</scope>
    <source>
        <tissue evidence="1">Shoot tissue taken approximately 20 cm above the soil surface</tissue>
    </source>
</reference>
<organism evidence="1">
    <name type="scientific">Arundo donax</name>
    <name type="common">Giant reed</name>
    <name type="synonym">Donax arundinaceus</name>
    <dbReference type="NCBI Taxonomy" id="35708"/>
    <lineage>
        <taxon>Eukaryota</taxon>
        <taxon>Viridiplantae</taxon>
        <taxon>Streptophyta</taxon>
        <taxon>Embryophyta</taxon>
        <taxon>Tracheophyta</taxon>
        <taxon>Spermatophyta</taxon>
        <taxon>Magnoliopsida</taxon>
        <taxon>Liliopsida</taxon>
        <taxon>Poales</taxon>
        <taxon>Poaceae</taxon>
        <taxon>PACMAD clade</taxon>
        <taxon>Arundinoideae</taxon>
        <taxon>Arundineae</taxon>
        <taxon>Arundo</taxon>
    </lineage>
</organism>